<dbReference type="EMBL" id="MVBN01000004">
    <property type="protein sequence ID" value="OOK74918.1"/>
    <property type="molecule type" value="Genomic_DNA"/>
</dbReference>
<dbReference type="InterPro" id="IPR000873">
    <property type="entry name" value="AMP-dep_synth/lig_dom"/>
</dbReference>
<dbReference type="InterPro" id="IPR042099">
    <property type="entry name" value="ANL_N_sf"/>
</dbReference>
<comment type="caution">
    <text evidence="2">The sequence shown here is derived from an EMBL/GenBank/DDBJ whole genome shotgun (WGS) entry which is preliminary data.</text>
</comment>
<evidence type="ECO:0000313" key="3">
    <source>
        <dbReference type="Proteomes" id="UP000188532"/>
    </source>
</evidence>
<reference evidence="2 3" key="1">
    <citation type="submission" date="2017-02" db="EMBL/GenBank/DDBJ databases">
        <title>Complete genome sequences of Mycobacterium kansasii strains isolated from rhesus macaques.</title>
        <authorList>
            <person name="Panda A."/>
            <person name="Nagaraj S."/>
            <person name="Zhao X."/>
            <person name="Tettelin H."/>
            <person name="Detolla L.J."/>
        </authorList>
    </citation>
    <scope>NUCLEOTIDE SEQUENCE [LARGE SCALE GENOMIC DNA]</scope>
    <source>
        <strain evidence="2 3">11-3469</strain>
    </source>
</reference>
<dbReference type="InterPro" id="IPR020459">
    <property type="entry name" value="AMP-binding"/>
</dbReference>
<evidence type="ECO:0000259" key="1">
    <source>
        <dbReference type="Pfam" id="PF00501"/>
    </source>
</evidence>
<dbReference type="Pfam" id="PF00501">
    <property type="entry name" value="AMP-binding"/>
    <property type="match status" value="1"/>
</dbReference>
<dbReference type="PANTHER" id="PTHR43767:SF1">
    <property type="entry name" value="NONRIBOSOMAL PEPTIDE SYNTHASE PES1 (EUROFUNG)-RELATED"/>
    <property type="match status" value="1"/>
</dbReference>
<dbReference type="AlphaFoldDB" id="A0A1V3X719"/>
<gene>
    <name evidence="2" type="ORF">BZL29_4187</name>
</gene>
<organism evidence="2 3">
    <name type="scientific">Mycobacterium kansasii</name>
    <dbReference type="NCBI Taxonomy" id="1768"/>
    <lineage>
        <taxon>Bacteria</taxon>
        <taxon>Bacillati</taxon>
        <taxon>Actinomycetota</taxon>
        <taxon>Actinomycetes</taxon>
        <taxon>Mycobacteriales</taxon>
        <taxon>Mycobacteriaceae</taxon>
        <taxon>Mycobacterium</taxon>
    </lineage>
</organism>
<dbReference type="PANTHER" id="PTHR43767">
    <property type="entry name" value="LONG-CHAIN-FATTY-ACID--COA LIGASE"/>
    <property type="match status" value="1"/>
</dbReference>
<dbReference type="Proteomes" id="UP000188532">
    <property type="component" value="Unassembled WGS sequence"/>
</dbReference>
<dbReference type="SUPFAM" id="SSF56801">
    <property type="entry name" value="Acetyl-CoA synthetase-like"/>
    <property type="match status" value="1"/>
</dbReference>
<dbReference type="PROSITE" id="PS00455">
    <property type="entry name" value="AMP_BINDING"/>
    <property type="match status" value="1"/>
</dbReference>
<dbReference type="PRINTS" id="PR00154">
    <property type="entry name" value="AMPBINDING"/>
</dbReference>
<dbReference type="Gene3D" id="3.40.50.12780">
    <property type="entry name" value="N-terminal domain of ligase-like"/>
    <property type="match status" value="1"/>
</dbReference>
<accession>A0A1V3X719</accession>
<name>A0A1V3X719_MYCKA</name>
<proteinExistence type="predicted"/>
<feature type="domain" description="AMP-dependent synthetase/ligase" evidence="1">
    <location>
        <begin position="6"/>
        <end position="202"/>
    </location>
</feature>
<dbReference type="InterPro" id="IPR050237">
    <property type="entry name" value="ATP-dep_AMP-bd_enzyme"/>
</dbReference>
<dbReference type="InterPro" id="IPR020845">
    <property type="entry name" value="AMP-binding_CS"/>
</dbReference>
<protein>
    <submittedName>
        <fullName evidence="2">AMP-binding enzyme family protein</fullName>
    </submittedName>
</protein>
<sequence>MVLSAGERFGDAEAVVDGPLRLTFAELAERVRRAAGAFAAAGVNNGDRVAIWAPNSAEWIIAAFGLLTAGGVLVPVNTRFKTAEAADIIGRSGAKAVLVEKGFLGMDFTAPAGIPVVDVKSGFLDSGKPFERAVSGSDVADIIYTSGTTGRPKGVMMDHAQTLRHYAEWCDRADLRQGDRYLIVNPFFHIFGYKAGCIASLIRAPRSSRCRYSNSKMC</sequence>
<evidence type="ECO:0000313" key="2">
    <source>
        <dbReference type="EMBL" id="OOK74918.1"/>
    </source>
</evidence>